<keyword evidence="2" id="KW-1185">Reference proteome</keyword>
<reference evidence="2" key="1">
    <citation type="journal article" date="2019" name="Toxins">
        <title>Detection of Abrin-Like and Prepropulchellin-Like Toxin Genes and Transcripts Using Whole Genome Sequencing and Full-Length Transcript Sequencing of Abrus precatorius.</title>
        <authorList>
            <person name="Hovde B.T."/>
            <person name="Daligault H.E."/>
            <person name="Hanschen E.R."/>
            <person name="Kunde Y.A."/>
            <person name="Johnson M.B."/>
            <person name="Starkenburg S.R."/>
            <person name="Johnson S.L."/>
        </authorList>
    </citation>
    <scope>NUCLEOTIDE SEQUENCE [LARGE SCALE GENOMIC DNA]</scope>
</reference>
<reference evidence="3" key="2">
    <citation type="submission" date="2025-08" db="UniProtKB">
        <authorList>
            <consortium name="RefSeq"/>
        </authorList>
    </citation>
    <scope>IDENTIFICATION</scope>
    <source>
        <tissue evidence="3">Young leaves</tissue>
    </source>
</reference>
<dbReference type="RefSeq" id="XP_027356786.1">
    <property type="nucleotide sequence ID" value="XM_027500985.1"/>
</dbReference>
<dbReference type="KEGG" id="aprc:113866095"/>
<evidence type="ECO:0000259" key="1">
    <source>
        <dbReference type="Pfam" id="PF09133"/>
    </source>
</evidence>
<name>A0A8B8LK69_ABRPR</name>
<gene>
    <name evidence="3" type="primary">LOC113866095</name>
</gene>
<proteinExistence type="predicted"/>
<protein>
    <submittedName>
        <fullName evidence="3">Uncharacterized protein LOC113866095</fullName>
    </submittedName>
</protein>
<evidence type="ECO:0000313" key="3">
    <source>
        <dbReference type="RefSeq" id="XP_027356786.1"/>
    </source>
</evidence>
<evidence type="ECO:0000313" key="2">
    <source>
        <dbReference type="Proteomes" id="UP000694853"/>
    </source>
</evidence>
<dbReference type="Pfam" id="PF09133">
    <property type="entry name" value="SANTA"/>
    <property type="match status" value="1"/>
</dbReference>
<dbReference type="PANTHER" id="PTHR35311:SF1">
    <property type="entry name" value="PROTEIN EMBRYO DEFECTIVE 1674"/>
    <property type="match status" value="1"/>
</dbReference>
<sequence>MTAVNSATTVSNSNTKAVPPSLSHVFLHEWWLLKQRKGLAVGGVTSMEKARERVFLSAVIAKRHEANVLETEDGITVAFRGFINTSRSCQNGFPSEVCRHFLFGFPYDWKKYSAHCFGDEDIDWTTLFGDSSTRSKESGDDALAFSIPENDFTKTRDSLLSNNNCSTPNNNFNGLGISVGNVCKQIKSTDNMECSIAMKTIECECTDNKLTSNKEIKNDQFSRDRKKQCIGQRTVEDTDNFCDRRVTRSISKRSHAMLNDKKTMVPIVSSPLRRSPRLHYSRK</sequence>
<feature type="domain" description="SANTA" evidence="1">
    <location>
        <begin position="25"/>
        <end position="112"/>
    </location>
</feature>
<dbReference type="InterPro" id="IPR015216">
    <property type="entry name" value="SANTA"/>
</dbReference>
<organism evidence="2 3">
    <name type="scientific">Abrus precatorius</name>
    <name type="common">Indian licorice</name>
    <name type="synonym">Glycine abrus</name>
    <dbReference type="NCBI Taxonomy" id="3816"/>
    <lineage>
        <taxon>Eukaryota</taxon>
        <taxon>Viridiplantae</taxon>
        <taxon>Streptophyta</taxon>
        <taxon>Embryophyta</taxon>
        <taxon>Tracheophyta</taxon>
        <taxon>Spermatophyta</taxon>
        <taxon>Magnoliopsida</taxon>
        <taxon>eudicotyledons</taxon>
        <taxon>Gunneridae</taxon>
        <taxon>Pentapetalae</taxon>
        <taxon>rosids</taxon>
        <taxon>fabids</taxon>
        <taxon>Fabales</taxon>
        <taxon>Fabaceae</taxon>
        <taxon>Papilionoideae</taxon>
        <taxon>50 kb inversion clade</taxon>
        <taxon>NPAAA clade</taxon>
        <taxon>indigoferoid/millettioid clade</taxon>
        <taxon>Abreae</taxon>
        <taxon>Abrus</taxon>
    </lineage>
</organism>
<accession>A0A8B8LK69</accession>
<dbReference type="GeneID" id="113866095"/>
<dbReference type="AlphaFoldDB" id="A0A8B8LK69"/>
<dbReference type="OrthoDB" id="118550at2759"/>
<dbReference type="InterPro" id="IPR053090">
    <property type="entry name" value="Centromere_KNL-2_homolog"/>
</dbReference>
<dbReference type="Proteomes" id="UP000694853">
    <property type="component" value="Unplaced"/>
</dbReference>
<dbReference type="PANTHER" id="PTHR35311">
    <property type="entry name" value="KINETOCHORE-ASSOCIATED PROTEIN KNL-2 HOMOLOG"/>
    <property type="match status" value="1"/>
</dbReference>